<comment type="subcellular location">
    <subcellularLocation>
        <location evidence="1">Nucleus</location>
    </subcellularLocation>
</comment>
<proteinExistence type="predicted"/>
<dbReference type="Pfam" id="PF17979">
    <property type="entry name" value="zf-CRD"/>
    <property type="match status" value="1"/>
</dbReference>
<evidence type="ECO:0000256" key="5">
    <source>
        <dbReference type="ARBA" id="ARBA00023306"/>
    </source>
</evidence>
<protein>
    <recommendedName>
        <fullName evidence="6">E3 ubiquitin-protein ligase CHFR cysteine rich domain-containing protein</fullName>
    </recommendedName>
</protein>
<dbReference type="PANTHER" id="PTHR16079">
    <property type="entry name" value="UBIQUITIN LIGASE PROTEIN CHFR"/>
    <property type="match status" value="1"/>
</dbReference>
<dbReference type="OrthoDB" id="1305878at2759"/>
<evidence type="ECO:0000259" key="6">
    <source>
        <dbReference type="Pfam" id="PF17979"/>
    </source>
</evidence>
<dbReference type="EMBL" id="CAJHNH020001503">
    <property type="protein sequence ID" value="CAG5123369.1"/>
    <property type="molecule type" value="Genomic_DNA"/>
</dbReference>
<keyword evidence="5" id="KW-0131">Cell cycle</keyword>
<dbReference type="GO" id="GO:0016567">
    <property type="term" value="P:protein ubiquitination"/>
    <property type="evidence" value="ECO:0007669"/>
    <property type="project" value="TreeGrafter"/>
</dbReference>
<evidence type="ECO:0000256" key="4">
    <source>
        <dbReference type="ARBA" id="ARBA00023242"/>
    </source>
</evidence>
<dbReference type="Gene3D" id="3.30.40.140">
    <property type="match status" value="1"/>
</dbReference>
<feature type="domain" description="E3 ubiquitin-protein ligase CHFR cysteine rich" evidence="6">
    <location>
        <begin position="15"/>
        <end position="167"/>
    </location>
</feature>
<organism evidence="7 8">
    <name type="scientific">Candidula unifasciata</name>
    <dbReference type="NCBI Taxonomy" id="100452"/>
    <lineage>
        <taxon>Eukaryota</taxon>
        <taxon>Metazoa</taxon>
        <taxon>Spiralia</taxon>
        <taxon>Lophotrochozoa</taxon>
        <taxon>Mollusca</taxon>
        <taxon>Gastropoda</taxon>
        <taxon>Heterobranchia</taxon>
        <taxon>Euthyneura</taxon>
        <taxon>Panpulmonata</taxon>
        <taxon>Eupulmonata</taxon>
        <taxon>Stylommatophora</taxon>
        <taxon>Helicina</taxon>
        <taxon>Helicoidea</taxon>
        <taxon>Geomitridae</taxon>
        <taxon>Candidula</taxon>
    </lineage>
</organism>
<dbReference type="AlphaFoldDB" id="A0A8S3Z2M9"/>
<comment type="caution">
    <text evidence="7">The sequence shown here is derived from an EMBL/GenBank/DDBJ whole genome shotgun (WGS) entry which is preliminary data.</text>
</comment>
<feature type="non-terminal residue" evidence="7">
    <location>
        <position position="1"/>
    </location>
</feature>
<dbReference type="PANTHER" id="PTHR16079:SF4">
    <property type="entry name" value="E3 UBIQUITIN-PROTEIN LIGASE CHFR"/>
    <property type="match status" value="1"/>
</dbReference>
<dbReference type="GO" id="GO:0006511">
    <property type="term" value="P:ubiquitin-dependent protein catabolic process"/>
    <property type="evidence" value="ECO:0007669"/>
    <property type="project" value="TreeGrafter"/>
</dbReference>
<evidence type="ECO:0000313" key="8">
    <source>
        <dbReference type="Proteomes" id="UP000678393"/>
    </source>
</evidence>
<dbReference type="Proteomes" id="UP000678393">
    <property type="component" value="Unassembled WGS sequence"/>
</dbReference>
<dbReference type="GO" id="GO:0004842">
    <property type="term" value="F:ubiquitin-protein transferase activity"/>
    <property type="evidence" value="ECO:0007669"/>
    <property type="project" value="TreeGrafter"/>
</dbReference>
<dbReference type="InterPro" id="IPR052256">
    <property type="entry name" value="E3_ubiquitin-ligase_CHFR"/>
</dbReference>
<name>A0A8S3Z2M9_9EUPU</name>
<keyword evidence="8" id="KW-1185">Reference proteome</keyword>
<dbReference type="InterPro" id="IPR040909">
    <property type="entry name" value="CHFR_Znf-CRD"/>
</dbReference>
<keyword evidence="3" id="KW-0833">Ubl conjugation pathway</keyword>
<gene>
    <name evidence="7" type="ORF">CUNI_LOCUS8927</name>
</gene>
<evidence type="ECO:0000313" key="7">
    <source>
        <dbReference type="EMBL" id="CAG5123369.1"/>
    </source>
</evidence>
<evidence type="ECO:0000256" key="2">
    <source>
        <dbReference type="ARBA" id="ARBA00022679"/>
    </source>
</evidence>
<keyword evidence="2" id="KW-0808">Transferase</keyword>
<keyword evidence="4" id="KW-0539">Nucleus</keyword>
<evidence type="ECO:0000256" key="3">
    <source>
        <dbReference type="ARBA" id="ARBA00022786"/>
    </source>
</evidence>
<sequence>AAGDPDAKSFPVAPAFTCPINGNHVLCLCCMQPMPDRRHPYVNGGTIPPQQCFLCLRSFCHAYWGCQKADCQGCLAEFQDLNFGKQCLTSLVLDNHYESKVLTDYITSLGMSVKDLFKECLHKVHTGGYTFSNQARLTSMHGFNTPVCYGCGFQAFKELAYYYRKDIPAESLPKEVTSRPNCYWGKNCRTQKNKPEHAVRYNHICDQSRTM</sequence>
<dbReference type="GO" id="GO:0005634">
    <property type="term" value="C:nucleus"/>
    <property type="evidence" value="ECO:0007669"/>
    <property type="project" value="UniProtKB-SubCell"/>
</dbReference>
<reference evidence="7" key="1">
    <citation type="submission" date="2021-04" db="EMBL/GenBank/DDBJ databases">
        <authorList>
            <consortium name="Molecular Ecology Group"/>
        </authorList>
    </citation>
    <scope>NUCLEOTIDE SEQUENCE</scope>
</reference>
<evidence type="ECO:0000256" key="1">
    <source>
        <dbReference type="ARBA" id="ARBA00004123"/>
    </source>
</evidence>
<accession>A0A8S3Z2M9</accession>